<comment type="caution">
    <text evidence="3">The sequence shown here is derived from an EMBL/GenBank/DDBJ whole genome shotgun (WGS) entry which is preliminary data.</text>
</comment>
<dbReference type="InterPro" id="IPR000835">
    <property type="entry name" value="HTH_MarR-typ"/>
</dbReference>
<dbReference type="RefSeq" id="WP_203000576.1">
    <property type="nucleotide sequence ID" value="NZ_JADWYU010000135.1"/>
</dbReference>
<dbReference type="EMBL" id="JAEACQ010000297">
    <property type="protein sequence ID" value="MBL7632171.1"/>
    <property type="molecule type" value="Genomic_DNA"/>
</dbReference>
<dbReference type="Pfam" id="PF13463">
    <property type="entry name" value="HTH_27"/>
    <property type="match status" value="1"/>
</dbReference>
<feature type="compositionally biased region" description="Low complexity" evidence="1">
    <location>
        <begin position="170"/>
        <end position="183"/>
    </location>
</feature>
<dbReference type="AlphaFoldDB" id="A0A937RUK9"/>
<dbReference type="Proteomes" id="UP000604475">
    <property type="component" value="Unassembled WGS sequence"/>
</dbReference>
<keyword evidence="4" id="KW-1185">Reference proteome</keyword>
<dbReference type="InterPro" id="IPR036390">
    <property type="entry name" value="WH_DNA-bd_sf"/>
</dbReference>
<accession>A0A937RUK9</accession>
<evidence type="ECO:0000313" key="4">
    <source>
        <dbReference type="Proteomes" id="UP000604475"/>
    </source>
</evidence>
<gene>
    <name evidence="3" type="ORF">I7412_34470</name>
</gene>
<evidence type="ECO:0000256" key="1">
    <source>
        <dbReference type="SAM" id="MobiDB-lite"/>
    </source>
</evidence>
<organism evidence="3 4">
    <name type="scientific">Frankia nepalensis</name>
    <dbReference type="NCBI Taxonomy" id="1836974"/>
    <lineage>
        <taxon>Bacteria</taxon>
        <taxon>Bacillati</taxon>
        <taxon>Actinomycetota</taxon>
        <taxon>Actinomycetes</taxon>
        <taxon>Frankiales</taxon>
        <taxon>Frankiaceae</taxon>
        <taxon>Frankia</taxon>
    </lineage>
</organism>
<sequence>MDGFELFQLGRRLMKLGEQAIPEIGLHQMSAPTRAVVFDVFGNPGSSISDITARVRFPQSQVSACVARLREAGAVETFTDPADRRRTLVRPTDEALRRAENRPPAEIDEALAGAIGSTDPAEIQRVKDALEALADLLGPRDPAGEVAAGPAGTRRAGGDVRVHPAGGGDPAPAAAGVLGPPPR</sequence>
<reference evidence="3" key="1">
    <citation type="submission" date="2020-12" db="EMBL/GenBank/DDBJ databases">
        <title>Genomic characterization of non-nitrogen-fixing Frankia strains.</title>
        <authorList>
            <person name="Carlos-Shanley C."/>
            <person name="Guerra T."/>
            <person name="Hahn D."/>
        </authorList>
    </citation>
    <scope>NUCLEOTIDE SEQUENCE</scope>
    <source>
        <strain evidence="3">CN6</strain>
    </source>
</reference>
<proteinExistence type="predicted"/>
<dbReference type="SUPFAM" id="SSF46785">
    <property type="entry name" value="Winged helix' DNA-binding domain"/>
    <property type="match status" value="1"/>
</dbReference>
<feature type="region of interest" description="Disordered" evidence="1">
    <location>
        <begin position="139"/>
        <end position="183"/>
    </location>
</feature>
<dbReference type="InterPro" id="IPR036388">
    <property type="entry name" value="WH-like_DNA-bd_sf"/>
</dbReference>
<protein>
    <submittedName>
        <fullName evidence="3">MarR family transcriptional regulator</fullName>
    </submittedName>
</protein>
<name>A0A937RUK9_9ACTN</name>
<evidence type="ECO:0000313" key="3">
    <source>
        <dbReference type="EMBL" id="MBL7632171.1"/>
    </source>
</evidence>
<dbReference type="Gene3D" id="1.10.10.10">
    <property type="entry name" value="Winged helix-like DNA-binding domain superfamily/Winged helix DNA-binding domain"/>
    <property type="match status" value="1"/>
</dbReference>
<feature type="domain" description="HTH marR-type" evidence="2">
    <location>
        <begin position="29"/>
        <end position="95"/>
    </location>
</feature>
<evidence type="ECO:0000259" key="2">
    <source>
        <dbReference type="Pfam" id="PF13463"/>
    </source>
</evidence>
<dbReference type="GO" id="GO:0003700">
    <property type="term" value="F:DNA-binding transcription factor activity"/>
    <property type="evidence" value="ECO:0007669"/>
    <property type="project" value="InterPro"/>
</dbReference>